<comment type="caution">
    <text evidence="1">The sequence shown here is derived from an EMBL/GenBank/DDBJ whole genome shotgun (WGS) entry which is preliminary data.</text>
</comment>
<dbReference type="OrthoDB" id="5297384at2"/>
<evidence type="ECO:0000313" key="1">
    <source>
        <dbReference type="EMBL" id="PRD64569.1"/>
    </source>
</evidence>
<dbReference type="SUPFAM" id="SSF69754">
    <property type="entry name" value="Ribosome binding protein Y (YfiA homologue)"/>
    <property type="match status" value="1"/>
</dbReference>
<sequence>MNVLIESSRSGEPQAWRQQVEQRVRSVLHRLQGQVQQARVSLRDINGPKGGVDKQCQIMLTTAGYGQLVIVSKAEDAQGALNQALQRATHSLARLWQRKRRPARQASLA</sequence>
<dbReference type="EMBL" id="PVLQ01000063">
    <property type="protein sequence ID" value="PRD64569.1"/>
    <property type="molecule type" value="Genomic_DNA"/>
</dbReference>
<gene>
    <name evidence="1" type="ORF">C6P64_13800</name>
</gene>
<proteinExistence type="predicted"/>
<reference evidence="1 2" key="1">
    <citation type="submission" date="2018-03" db="EMBL/GenBank/DDBJ databases">
        <title>Comparative genomics illustrates the genes involved in a hyperalkaliphilic mechanisms of Serpentinomonas isolated from highly-alkaline calcium-rich serpentinized springs.</title>
        <authorList>
            <person name="Suzuki S."/>
            <person name="Ishii S."/>
            <person name="Walworth N."/>
            <person name="Bird L."/>
            <person name="Kuenen J.G."/>
            <person name="Nealson K.H."/>
        </authorList>
    </citation>
    <scope>NUCLEOTIDE SEQUENCE [LARGE SCALE GENOMIC DNA]</scope>
    <source>
        <strain evidence="1 2">P1</strain>
    </source>
</reference>
<dbReference type="AlphaFoldDB" id="A0A2S9K288"/>
<dbReference type="Gene3D" id="3.30.160.100">
    <property type="entry name" value="Ribosome hibernation promotion factor-like"/>
    <property type="match status" value="1"/>
</dbReference>
<organism evidence="1 2">
    <name type="scientific">Malikia granosa</name>
    <dbReference type="NCBI Taxonomy" id="263067"/>
    <lineage>
        <taxon>Bacteria</taxon>
        <taxon>Pseudomonadati</taxon>
        <taxon>Pseudomonadota</taxon>
        <taxon>Betaproteobacteria</taxon>
        <taxon>Burkholderiales</taxon>
        <taxon>Comamonadaceae</taxon>
        <taxon>Malikia</taxon>
    </lineage>
</organism>
<dbReference type="RefSeq" id="WP_146115934.1">
    <property type="nucleotide sequence ID" value="NZ_PVLQ01000063.1"/>
</dbReference>
<accession>A0A2S9K288</accession>
<name>A0A2S9K288_9BURK</name>
<dbReference type="Proteomes" id="UP000238589">
    <property type="component" value="Unassembled WGS sequence"/>
</dbReference>
<protein>
    <recommendedName>
        <fullName evidence="3">HPF/RaiA family ribosome-associated protein</fullName>
    </recommendedName>
</protein>
<evidence type="ECO:0008006" key="3">
    <source>
        <dbReference type="Google" id="ProtNLM"/>
    </source>
</evidence>
<dbReference type="InterPro" id="IPR036567">
    <property type="entry name" value="RHF-like"/>
</dbReference>
<keyword evidence="2" id="KW-1185">Reference proteome</keyword>
<evidence type="ECO:0000313" key="2">
    <source>
        <dbReference type="Proteomes" id="UP000238589"/>
    </source>
</evidence>